<dbReference type="Proteomes" id="UP001341840">
    <property type="component" value="Unassembled WGS sequence"/>
</dbReference>
<dbReference type="PANTHER" id="PTHR34046">
    <property type="entry name" value="OS06G0218800 PROTEIN"/>
    <property type="match status" value="1"/>
</dbReference>
<protein>
    <submittedName>
        <fullName evidence="2">Uncharacterized protein</fullName>
    </submittedName>
</protein>
<accession>A0ABU6Q738</accession>
<sequence>MRNLRIRNTRPFTKQKDASATVVGRVKANGGRCKKHPKHQQSPGVCSLCLKEKLAKLPSFSANRHRITSDSSSSSSSLSSYYDSLCSTSSCSSPVHCFPASGSSSGPIFPVIFKHGIMMRRKSMATDARKRDHHEDEGGVHHGGGDEMNNSRRNGFWFKMLHPKRKIGKHERDTSNSKMLPIRLIEKICITSR</sequence>
<dbReference type="EMBL" id="JASCZI010000045">
    <property type="protein sequence ID" value="MED6107662.1"/>
    <property type="molecule type" value="Genomic_DNA"/>
</dbReference>
<name>A0ABU6Q738_9FABA</name>
<reference evidence="2 3" key="1">
    <citation type="journal article" date="2023" name="Plants (Basel)">
        <title>Bridging the Gap: Combining Genomics and Transcriptomics Approaches to Understand Stylosanthes scabra, an Orphan Legume from the Brazilian Caatinga.</title>
        <authorList>
            <person name="Ferreira-Neto J.R.C."/>
            <person name="da Silva M.D."/>
            <person name="Binneck E."/>
            <person name="de Melo N.F."/>
            <person name="da Silva R.H."/>
            <person name="de Melo A.L.T.M."/>
            <person name="Pandolfi V."/>
            <person name="Bustamante F.O."/>
            <person name="Brasileiro-Vidal A.C."/>
            <person name="Benko-Iseppon A.M."/>
        </authorList>
    </citation>
    <scope>NUCLEOTIDE SEQUENCE [LARGE SCALE GENOMIC DNA]</scope>
    <source>
        <tissue evidence="2">Leaves</tissue>
    </source>
</reference>
<comment type="caution">
    <text evidence="2">The sequence shown here is derived from an EMBL/GenBank/DDBJ whole genome shotgun (WGS) entry which is preliminary data.</text>
</comment>
<feature type="region of interest" description="Disordered" evidence="1">
    <location>
        <begin position="125"/>
        <end position="148"/>
    </location>
</feature>
<proteinExistence type="predicted"/>
<evidence type="ECO:0000313" key="3">
    <source>
        <dbReference type="Proteomes" id="UP001341840"/>
    </source>
</evidence>
<gene>
    <name evidence="2" type="ORF">PIB30_016105</name>
</gene>
<organism evidence="2 3">
    <name type="scientific">Stylosanthes scabra</name>
    <dbReference type="NCBI Taxonomy" id="79078"/>
    <lineage>
        <taxon>Eukaryota</taxon>
        <taxon>Viridiplantae</taxon>
        <taxon>Streptophyta</taxon>
        <taxon>Embryophyta</taxon>
        <taxon>Tracheophyta</taxon>
        <taxon>Spermatophyta</taxon>
        <taxon>Magnoliopsida</taxon>
        <taxon>eudicotyledons</taxon>
        <taxon>Gunneridae</taxon>
        <taxon>Pentapetalae</taxon>
        <taxon>rosids</taxon>
        <taxon>fabids</taxon>
        <taxon>Fabales</taxon>
        <taxon>Fabaceae</taxon>
        <taxon>Papilionoideae</taxon>
        <taxon>50 kb inversion clade</taxon>
        <taxon>dalbergioids sensu lato</taxon>
        <taxon>Dalbergieae</taxon>
        <taxon>Pterocarpus clade</taxon>
        <taxon>Stylosanthes</taxon>
    </lineage>
</organism>
<dbReference type="PANTHER" id="PTHR34046:SF7">
    <property type="entry name" value="DUF740 FAMILY PROTEIN"/>
    <property type="match status" value="1"/>
</dbReference>
<evidence type="ECO:0000256" key="1">
    <source>
        <dbReference type="SAM" id="MobiDB-lite"/>
    </source>
</evidence>
<evidence type="ECO:0000313" key="2">
    <source>
        <dbReference type="EMBL" id="MED6107662.1"/>
    </source>
</evidence>
<feature type="compositionally biased region" description="Basic and acidic residues" evidence="1">
    <location>
        <begin position="127"/>
        <end position="145"/>
    </location>
</feature>
<keyword evidence="3" id="KW-1185">Reference proteome</keyword>